<accession>A0A1I7RLQ2</accession>
<evidence type="ECO:0000313" key="4">
    <source>
        <dbReference type="Proteomes" id="UP000659654"/>
    </source>
</evidence>
<proteinExistence type="predicted"/>
<dbReference type="Proteomes" id="UP000095284">
    <property type="component" value="Unplaced"/>
</dbReference>
<reference evidence="5" key="1">
    <citation type="submission" date="2016-11" db="UniProtKB">
        <authorList>
            <consortium name="WormBaseParasite"/>
        </authorList>
    </citation>
    <scope>IDENTIFICATION</scope>
</reference>
<feature type="compositionally biased region" description="Low complexity" evidence="1">
    <location>
        <begin position="52"/>
        <end position="71"/>
    </location>
</feature>
<dbReference type="AlphaFoldDB" id="A0A1I7RLQ2"/>
<dbReference type="OrthoDB" id="10547321at2759"/>
<dbReference type="Proteomes" id="UP000659654">
    <property type="component" value="Unassembled WGS sequence"/>
</dbReference>
<feature type="compositionally biased region" description="Basic residues" evidence="1">
    <location>
        <begin position="7"/>
        <end position="32"/>
    </location>
</feature>
<sequence length="265" mass="29107">MPSPPKLRSRKPSKSPAKSKPKAKSPPKKRAPSKSPARSKPAKTPARKGSESPARPSSPKGKSAAKSSPPSKQTPRGRSRSRSAQRGRPRSRSSSRTRKPVQPEPLKKATPVSASKPATPGSRSSLRLRQTNGPTTISKPLLFGSSQTSPRYAGRPGISYWQRVKNSQVGRYVRNLPRRFSVANTKRAVKKHWRKGVAVVVAAGIAFYSYHNYRQIEKLANEQYQRLADLVAKQKRPSIFGNLFAETPATPPPKAENIANSPRQQ</sequence>
<reference evidence="2" key="2">
    <citation type="submission" date="2020-09" db="EMBL/GenBank/DDBJ databases">
        <authorList>
            <person name="Kikuchi T."/>
        </authorList>
    </citation>
    <scope>NUCLEOTIDE SEQUENCE</scope>
    <source>
        <strain evidence="2">Ka4C1</strain>
    </source>
</reference>
<dbReference type="WBParaSite" id="BXY_0163700.1">
    <property type="protein sequence ID" value="BXY_0163700.1"/>
    <property type="gene ID" value="BXY_0163700"/>
</dbReference>
<gene>
    <name evidence="2" type="ORF">BXYJ_LOCUS977</name>
</gene>
<feature type="compositionally biased region" description="Basic residues" evidence="1">
    <location>
        <begin position="75"/>
        <end position="99"/>
    </location>
</feature>
<dbReference type="EMBL" id="CAJFDI010000001">
    <property type="protein sequence ID" value="CAD5208741.1"/>
    <property type="molecule type" value="Genomic_DNA"/>
</dbReference>
<name>A0A1I7RLQ2_BURXY</name>
<dbReference type="Proteomes" id="UP000582659">
    <property type="component" value="Unassembled WGS sequence"/>
</dbReference>
<evidence type="ECO:0000313" key="2">
    <source>
        <dbReference type="EMBL" id="CAD5208741.1"/>
    </source>
</evidence>
<protein>
    <submittedName>
        <fullName evidence="2">(pine wood nematode) hypothetical protein</fullName>
    </submittedName>
</protein>
<evidence type="ECO:0000256" key="1">
    <source>
        <dbReference type="SAM" id="MobiDB-lite"/>
    </source>
</evidence>
<evidence type="ECO:0000313" key="5">
    <source>
        <dbReference type="WBParaSite" id="BXY_0163700.1"/>
    </source>
</evidence>
<feature type="region of interest" description="Disordered" evidence="1">
    <location>
        <begin position="1"/>
        <end position="150"/>
    </location>
</feature>
<feature type="compositionally biased region" description="Polar residues" evidence="1">
    <location>
        <begin position="121"/>
        <end position="150"/>
    </location>
</feature>
<keyword evidence="4" id="KW-1185">Reference proteome</keyword>
<dbReference type="SMR" id="A0A1I7RLQ2"/>
<evidence type="ECO:0000313" key="3">
    <source>
        <dbReference type="Proteomes" id="UP000095284"/>
    </source>
</evidence>
<organism evidence="3 5">
    <name type="scientific">Bursaphelenchus xylophilus</name>
    <name type="common">Pinewood nematode worm</name>
    <name type="synonym">Aphelenchoides xylophilus</name>
    <dbReference type="NCBI Taxonomy" id="6326"/>
    <lineage>
        <taxon>Eukaryota</taxon>
        <taxon>Metazoa</taxon>
        <taxon>Ecdysozoa</taxon>
        <taxon>Nematoda</taxon>
        <taxon>Chromadorea</taxon>
        <taxon>Rhabditida</taxon>
        <taxon>Tylenchina</taxon>
        <taxon>Tylenchomorpha</taxon>
        <taxon>Aphelenchoidea</taxon>
        <taxon>Aphelenchoididae</taxon>
        <taxon>Bursaphelenchus</taxon>
    </lineage>
</organism>
<dbReference type="EMBL" id="CAJFCV020000001">
    <property type="protein sequence ID" value="CAG9082712.1"/>
    <property type="molecule type" value="Genomic_DNA"/>
</dbReference>
<feature type="compositionally biased region" description="Low complexity" evidence="1">
    <location>
        <begin position="33"/>
        <end position="44"/>
    </location>
</feature>
<feature type="region of interest" description="Disordered" evidence="1">
    <location>
        <begin position="243"/>
        <end position="265"/>
    </location>
</feature>